<sequence>MRRTVAKLFLLTFILVTATAGGAAAKGYEPAPAAKIQETVFVNHLDVGDSVYVEIDPIQWYEGEQANEIFREREGDAEMTEAPDGYYIVNDEADTEKLQIADDAKIIFQIYDKTGRMEDTDINWNEQVTLETLKKAFSSSDVLDMTAFPYHITIQDGKIVEIVQQFIP</sequence>
<protein>
    <submittedName>
        <fullName evidence="2">Uncharacterized protein</fullName>
    </submittedName>
</protein>
<reference evidence="2 3" key="1">
    <citation type="submission" date="2022-10" db="EMBL/GenBank/DDBJ databases">
        <title>Paenibacillus description and whole genome data of maize root bacterial community.</title>
        <authorList>
            <person name="Marton D."/>
            <person name="Farkas M."/>
            <person name="Cserhati M."/>
        </authorList>
    </citation>
    <scope>NUCLEOTIDE SEQUENCE [LARGE SCALE GENOMIC DNA]</scope>
    <source>
        <strain evidence="2 3">P96</strain>
    </source>
</reference>
<evidence type="ECO:0000313" key="3">
    <source>
        <dbReference type="Proteomes" id="UP001241848"/>
    </source>
</evidence>
<proteinExistence type="predicted"/>
<dbReference type="Proteomes" id="UP001241848">
    <property type="component" value="Unassembled WGS sequence"/>
</dbReference>
<dbReference type="RefSeq" id="WP_305754988.1">
    <property type="nucleotide sequence ID" value="NZ_JAPCKK010000016.1"/>
</dbReference>
<accession>A0ABT9FRP7</accession>
<feature type="signal peptide" evidence="1">
    <location>
        <begin position="1"/>
        <end position="25"/>
    </location>
</feature>
<keyword evidence="1" id="KW-0732">Signal</keyword>
<evidence type="ECO:0000313" key="2">
    <source>
        <dbReference type="EMBL" id="MDP4097378.1"/>
    </source>
</evidence>
<comment type="caution">
    <text evidence="2">The sequence shown here is derived from an EMBL/GenBank/DDBJ whole genome shotgun (WGS) entry which is preliminary data.</text>
</comment>
<gene>
    <name evidence="2" type="ORF">OIN60_11415</name>
</gene>
<name>A0ABT9FRP7_9BACL</name>
<feature type="chain" id="PRO_5047061462" evidence="1">
    <location>
        <begin position="26"/>
        <end position="168"/>
    </location>
</feature>
<dbReference type="EMBL" id="JAPCKK010000016">
    <property type="protein sequence ID" value="MDP4097378.1"/>
    <property type="molecule type" value="Genomic_DNA"/>
</dbReference>
<organism evidence="2 3">
    <name type="scientific">Paenibacillus zeirhizosphaerae</name>
    <dbReference type="NCBI Taxonomy" id="2987519"/>
    <lineage>
        <taxon>Bacteria</taxon>
        <taxon>Bacillati</taxon>
        <taxon>Bacillota</taxon>
        <taxon>Bacilli</taxon>
        <taxon>Bacillales</taxon>
        <taxon>Paenibacillaceae</taxon>
        <taxon>Paenibacillus</taxon>
    </lineage>
</organism>
<evidence type="ECO:0000256" key="1">
    <source>
        <dbReference type="SAM" id="SignalP"/>
    </source>
</evidence>
<keyword evidence="3" id="KW-1185">Reference proteome</keyword>